<feature type="region of interest" description="Disordered" evidence="1">
    <location>
        <begin position="434"/>
        <end position="466"/>
    </location>
</feature>
<feature type="compositionally biased region" description="Basic and acidic residues" evidence="1">
    <location>
        <begin position="48"/>
        <end position="64"/>
    </location>
</feature>
<feature type="region of interest" description="Disordered" evidence="1">
    <location>
        <begin position="36"/>
        <end position="88"/>
    </location>
</feature>
<evidence type="ECO:0000313" key="2">
    <source>
        <dbReference type="EMBL" id="CZS90620.1"/>
    </source>
</evidence>
<feature type="compositionally biased region" description="Low complexity" evidence="1">
    <location>
        <begin position="450"/>
        <end position="466"/>
    </location>
</feature>
<evidence type="ECO:0000256" key="1">
    <source>
        <dbReference type="SAM" id="MobiDB-lite"/>
    </source>
</evidence>
<accession>A0A1E1JYA1</accession>
<feature type="region of interest" description="Disordered" evidence="1">
    <location>
        <begin position="493"/>
        <end position="518"/>
    </location>
</feature>
<dbReference type="EMBL" id="FJUX01000005">
    <property type="protein sequence ID" value="CZS90620.1"/>
    <property type="molecule type" value="Genomic_DNA"/>
</dbReference>
<dbReference type="OrthoDB" id="3549809at2759"/>
<evidence type="ECO:0000313" key="3">
    <source>
        <dbReference type="Proteomes" id="UP000178912"/>
    </source>
</evidence>
<feature type="compositionally biased region" description="Polar residues" evidence="1">
    <location>
        <begin position="67"/>
        <end position="83"/>
    </location>
</feature>
<feature type="compositionally biased region" description="Basic and acidic residues" evidence="1">
    <location>
        <begin position="435"/>
        <end position="449"/>
    </location>
</feature>
<sequence>MAKCHSCSGVTELRRAAPAQTPVTTKAAQAFDFIPIPVRTRSQSPSKRKTDDVGEFSRAKRSKSDAVYQSSGTVINTAEQVPTPTHIPGIEKLNVTRTSHDSPGSNVCADGYKGQADHEEEIRFLNATSETLRYLRKASEQASSRGNELSRCTHEVAQCMGECIAGSPSKDRAVDQPEISQSPVLTPCSKEVARELVRRLKSSYGYAEVLNPNLEIEQSINLWYLQKLRENAQNVPYDATPAMFFILPTLREERENAHYAFITHPYITHKTASSAKGMERELKQHVVSFFDKCLTYQVAAVYGVQVRLNGPLLRIGGDDLFKSIDGLDTGGEDWPELEKHNHRVWQELVLRDTQLPTRDNGKYTRAKRYRAHSSKGSLGLTGLFFNDKKDDEYEGDDESTEEPIFFPGNTYHRRDSHINIGDLLYSGSEVEIEEEAHKSPPVDVERVLDTRSLSSSSDRRTNSNSNEQLIVGAKRFYGEEDYIDLVSEITDETDVSRQSLTASRCSRGRGSLQERHDH</sequence>
<name>A0A1E1JYA1_9HELO</name>
<protein>
    <submittedName>
        <fullName evidence="2">Uncharacterized protein</fullName>
    </submittedName>
</protein>
<reference evidence="3" key="1">
    <citation type="submission" date="2016-03" db="EMBL/GenBank/DDBJ databases">
        <authorList>
            <person name="Guldener U."/>
        </authorList>
    </citation>
    <scope>NUCLEOTIDE SEQUENCE [LARGE SCALE GENOMIC DNA]</scope>
    <source>
        <strain evidence="3">04CH-RAC-A.6.1</strain>
    </source>
</reference>
<gene>
    <name evidence="2" type="ORF">RAG0_01639</name>
</gene>
<dbReference type="AlphaFoldDB" id="A0A1E1JYA1"/>
<dbReference type="Proteomes" id="UP000178912">
    <property type="component" value="Unassembled WGS sequence"/>
</dbReference>
<keyword evidence="3" id="KW-1185">Reference proteome</keyword>
<organism evidence="2 3">
    <name type="scientific">Rhynchosporium agropyri</name>
    <dbReference type="NCBI Taxonomy" id="914238"/>
    <lineage>
        <taxon>Eukaryota</taxon>
        <taxon>Fungi</taxon>
        <taxon>Dikarya</taxon>
        <taxon>Ascomycota</taxon>
        <taxon>Pezizomycotina</taxon>
        <taxon>Leotiomycetes</taxon>
        <taxon>Helotiales</taxon>
        <taxon>Ploettnerulaceae</taxon>
        <taxon>Rhynchosporium</taxon>
    </lineage>
</organism>
<proteinExistence type="predicted"/>